<evidence type="ECO:0000313" key="3">
    <source>
        <dbReference type="Proteomes" id="UP001595758"/>
    </source>
</evidence>
<gene>
    <name evidence="2" type="ORF">ACFORL_09010</name>
</gene>
<evidence type="ECO:0000259" key="1">
    <source>
        <dbReference type="Pfam" id="PF18493"/>
    </source>
</evidence>
<dbReference type="Proteomes" id="UP001595758">
    <property type="component" value="Unassembled WGS sequence"/>
</dbReference>
<evidence type="ECO:0000313" key="2">
    <source>
        <dbReference type="EMBL" id="MFC3909209.1"/>
    </source>
</evidence>
<keyword evidence="3" id="KW-1185">Reference proteome</keyword>
<proteinExistence type="predicted"/>
<organism evidence="2 3">
    <name type="scientific">Legionella dresdenensis</name>
    <dbReference type="NCBI Taxonomy" id="450200"/>
    <lineage>
        <taxon>Bacteria</taxon>
        <taxon>Pseudomonadati</taxon>
        <taxon>Pseudomonadota</taxon>
        <taxon>Gammaproteobacteria</taxon>
        <taxon>Legionellales</taxon>
        <taxon>Legionellaceae</taxon>
        <taxon>Legionella</taxon>
    </lineage>
</organism>
<comment type="caution">
    <text evidence="2">The sequence shown here is derived from an EMBL/GenBank/DDBJ whole genome shotgun (WGS) entry which is preliminary data.</text>
</comment>
<sequence length="988" mass="112172">MPVIVSQLKQAIDNQDENAVTRILAENPGLDLNNVAPGISALWWALNPPKGKSFSRTIITCLLNTQKIDPTQRYGLLRLVDLIAEEPNFPIYQQIKSYEDQYVRPQAARAAGALRDFVIDGQNTHDSVIVKAVDSSISALYQRYGNAVFSGQTIENFIKELKAGQGLSEREIKAAQKACARIKSQTEDRAYALPANQRVVLTNQQVLNLLWQAVNDSRPESFVLNADMSTAEITARKRQLVKHLAMAQTEYGENNAACWMGTRNQIVSSMDAVHRDVAIAESLPITEESIGYQYLAYCKKRLDELAENEPALFRDYVYYYSLRGLPGGAHSDDPIPEIVQQWLVAAHDQFAREARAEYLSAKPEKRQIEPAKFDSLLARLRDPLFMDEDGELDPQLIPALKGLGGILLRLFGEGLTLGDNLYGDAKAGLQEKIKEIISRYLSLQTTARAFVPEMFNEVVTCLQDAIDTKILKKYLLSSESRRSWQAVFDCLEPGHSEALLNQFKIKCIPLLLANKTLTAFSSFWPILAEELTEKLGVENQIVQWFQTLPASLQERFIQHLFQTHGYPLTALSESLLVSEAFGLGLQEGYLSYLKSGQRITIRDKDLRGIDLSTLDLTNIELINCDLRLTRLFKNKTITKAHFEENRLDDKFLAQFGLREDFEAIKLAISTKKAPEFVNEELLGKKILAYMLPKIERTLQELAPPLFDLMMENPYVNAQHFAQSDLLTYLVQGHLPDLIRQFIESPKCSTEAFMMREFVYWDKVPGKQQHTILHTIIWKLSEKKDLLEKSELLRIADLVLQSPHMKPEILQIKCLGRYSALSSAAIRGQEEIVLKILAHPYCHDRTVMDALYCCQNNKRWNNKSCFNILNMYLNPRPSYTAIYQRAEGSDLEKACALLRDYTKDDSAAVRFFCGHWNRHYIKEVNQVLHQIKNGKISTIERLITVLQTIDPANKAGSLASRTMFIVKHKKALQAPVVTHEQSINPQPHL</sequence>
<reference evidence="3" key="1">
    <citation type="journal article" date="2019" name="Int. J. Syst. Evol. Microbiol.">
        <title>The Global Catalogue of Microorganisms (GCM) 10K type strain sequencing project: providing services to taxonomists for standard genome sequencing and annotation.</title>
        <authorList>
            <consortium name="The Broad Institute Genomics Platform"/>
            <consortium name="The Broad Institute Genome Sequencing Center for Infectious Disease"/>
            <person name="Wu L."/>
            <person name="Ma J."/>
        </authorList>
    </citation>
    <scope>NUCLEOTIDE SEQUENCE [LARGE SCALE GENOMIC DNA]</scope>
    <source>
        <strain evidence="3">CCUG 59858</strain>
    </source>
</reference>
<name>A0ABV8CG89_9GAMM</name>
<feature type="domain" description="RavJ-like C-terminal" evidence="1">
    <location>
        <begin position="877"/>
        <end position="965"/>
    </location>
</feature>
<protein>
    <submittedName>
        <fullName evidence="2">DUF5617 domain-containing protein</fullName>
    </submittedName>
</protein>
<dbReference type="InterPro" id="IPR041234">
    <property type="entry name" value="RavJ-like_C"/>
</dbReference>
<dbReference type="RefSeq" id="WP_382343213.1">
    <property type="nucleotide sequence ID" value="NZ_JBHSAB010000022.1"/>
</dbReference>
<dbReference type="EMBL" id="JBHSAB010000022">
    <property type="protein sequence ID" value="MFC3909209.1"/>
    <property type="molecule type" value="Genomic_DNA"/>
</dbReference>
<accession>A0ABV8CG89</accession>
<dbReference type="Pfam" id="PF18493">
    <property type="entry name" value="DUF5617"/>
    <property type="match status" value="1"/>
</dbReference>